<evidence type="ECO:0000313" key="9">
    <source>
        <dbReference type="Proteomes" id="UP000198814"/>
    </source>
</evidence>
<sequence length="163" mass="19416">MTYSTPSFWRRIVCLIYDFLLILAVLFIASFIFHFIFTDTQAAYFKPLFQCYLFAIMGYYFTWFWTHGGQTLAMQTWKMRLVTADGHGLTKKQAIARYLFSLAGIFIFVVIDWVFPINFISHYQLVLISVLIFGSGFIWALFDRDRQYLHDRLARTRIIRLEE</sequence>
<evidence type="ECO:0000259" key="7">
    <source>
        <dbReference type="Pfam" id="PF06271"/>
    </source>
</evidence>
<feature type="transmembrane region" description="Helical" evidence="6">
    <location>
        <begin position="123"/>
        <end position="142"/>
    </location>
</feature>
<dbReference type="STRING" id="42354.SAMN05216333_10651"/>
<keyword evidence="9" id="KW-1185">Reference proteome</keyword>
<gene>
    <name evidence="8" type="ORF">SAMN05216333_10651</name>
</gene>
<proteinExistence type="predicted"/>
<dbReference type="Proteomes" id="UP000198814">
    <property type="component" value="Unassembled WGS sequence"/>
</dbReference>
<dbReference type="Pfam" id="PF06271">
    <property type="entry name" value="RDD"/>
    <property type="match status" value="1"/>
</dbReference>
<evidence type="ECO:0000256" key="2">
    <source>
        <dbReference type="ARBA" id="ARBA00022475"/>
    </source>
</evidence>
<evidence type="ECO:0000256" key="1">
    <source>
        <dbReference type="ARBA" id="ARBA00004651"/>
    </source>
</evidence>
<feature type="domain" description="RDD" evidence="7">
    <location>
        <begin position="5"/>
        <end position="154"/>
    </location>
</feature>
<dbReference type="GO" id="GO:0005886">
    <property type="term" value="C:plasma membrane"/>
    <property type="evidence" value="ECO:0007669"/>
    <property type="project" value="UniProtKB-SubCell"/>
</dbReference>
<dbReference type="AlphaFoldDB" id="A0A1H8MWS4"/>
<dbReference type="InterPro" id="IPR051791">
    <property type="entry name" value="Pra-immunoreactive"/>
</dbReference>
<dbReference type="RefSeq" id="WP_090317331.1">
    <property type="nucleotide sequence ID" value="NZ_FNOE01000006.1"/>
</dbReference>
<dbReference type="OrthoDB" id="5298807at2"/>
<feature type="transmembrane region" description="Helical" evidence="6">
    <location>
        <begin position="43"/>
        <end position="65"/>
    </location>
</feature>
<protein>
    <submittedName>
        <fullName evidence="8">Uncharacterized membrane protein YckC, RDD family</fullName>
    </submittedName>
</protein>
<reference evidence="9" key="1">
    <citation type="submission" date="2016-10" db="EMBL/GenBank/DDBJ databases">
        <authorList>
            <person name="Varghese N."/>
            <person name="Submissions S."/>
        </authorList>
    </citation>
    <scope>NUCLEOTIDE SEQUENCE [LARGE SCALE GENOMIC DNA]</scope>
    <source>
        <strain evidence="9">Nm76</strain>
    </source>
</reference>
<keyword evidence="4 6" id="KW-1133">Transmembrane helix</keyword>
<evidence type="ECO:0000256" key="5">
    <source>
        <dbReference type="ARBA" id="ARBA00023136"/>
    </source>
</evidence>
<dbReference type="PANTHER" id="PTHR36115:SF10">
    <property type="entry name" value="RDD DOMAIN-CONTAINING PROTEIN"/>
    <property type="match status" value="1"/>
</dbReference>
<evidence type="ECO:0000256" key="6">
    <source>
        <dbReference type="SAM" id="Phobius"/>
    </source>
</evidence>
<dbReference type="InterPro" id="IPR010432">
    <property type="entry name" value="RDD"/>
</dbReference>
<accession>A0A1H8MWS4</accession>
<keyword evidence="2" id="KW-1003">Cell membrane</keyword>
<feature type="transmembrane region" description="Helical" evidence="6">
    <location>
        <begin position="12"/>
        <end position="37"/>
    </location>
</feature>
<organism evidence="8 9">
    <name type="scientific">Nitrosomonas oligotropha</name>
    <dbReference type="NCBI Taxonomy" id="42354"/>
    <lineage>
        <taxon>Bacteria</taxon>
        <taxon>Pseudomonadati</taxon>
        <taxon>Pseudomonadota</taxon>
        <taxon>Betaproteobacteria</taxon>
        <taxon>Nitrosomonadales</taxon>
        <taxon>Nitrosomonadaceae</taxon>
        <taxon>Nitrosomonas</taxon>
    </lineage>
</organism>
<dbReference type="EMBL" id="FODO01000006">
    <property type="protein sequence ID" value="SEO21693.1"/>
    <property type="molecule type" value="Genomic_DNA"/>
</dbReference>
<keyword evidence="3 6" id="KW-0812">Transmembrane</keyword>
<keyword evidence="5 6" id="KW-0472">Membrane</keyword>
<comment type="subcellular location">
    <subcellularLocation>
        <location evidence="1">Cell membrane</location>
        <topology evidence="1">Multi-pass membrane protein</topology>
    </subcellularLocation>
</comment>
<dbReference type="PANTHER" id="PTHR36115">
    <property type="entry name" value="PROLINE-RICH ANTIGEN HOMOLOG-RELATED"/>
    <property type="match status" value="1"/>
</dbReference>
<evidence type="ECO:0000313" key="8">
    <source>
        <dbReference type="EMBL" id="SEO21693.1"/>
    </source>
</evidence>
<name>A0A1H8MWS4_9PROT</name>
<feature type="transmembrane region" description="Helical" evidence="6">
    <location>
        <begin position="98"/>
        <end position="117"/>
    </location>
</feature>
<evidence type="ECO:0000256" key="4">
    <source>
        <dbReference type="ARBA" id="ARBA00022989"/>
    </source>
</evidence>
<evidence type="ECO:0000256" key="3">
    <source>
        <dbReference type="ARBA" id="ARBA00022692"/>
    </source>
</evidence>